<evidence type="ECO:0000313" key="2">
    <source>
        <dbReference type="Proteomes" id="UP000236291"/>
    </source>
</evidence>
<comment type="caution">
    <text evidence="1">The sequence shown here is derived from an EMBL/GenBank/DDBJ whole genome shotgun (WGS) entry which is preliminary data.</text>
</comment>
<evidence type="ECO:0000313" key="1">
    <source>
        <dbReference type="EMBL" id="PNY08002.1"/>
    </source>
</evidence>
<name>A0A2K3NY82_TRIPR</name>
<dbReference type="AlphaFoldDB" id="A0A2K3NY82"/>
<dbReference type="EMBL" id="ASHM01002237">
    <property type="protein sequence ID" value="PNY08002.1"/>
    <property type="molecule type" value="Genomic_DNA"/>
</dbReference>
<dbReference type="Proteomes" id="UP000236291">
    <property type="component" value="Unassembled WGS sequence"/>
</dbReference>
<proteinExistence type="predicted"/>
<reference evidence="1 2" key="1">
    <citation type="journal article" date="2014" name="Am. J. Bot.">
        <title>Genome assembly and annotation for red clover (Trifolium pratense; Fabaceae).</title>
        <authorList>
            <person name="Istvanek J."/>
            <person name="Jaros M."/>
            <person name="Krenek A."/>
            <person name="Repkova J."/>
        </authorList>
    </citation>
    <scope>NUCLEOTIDE SEQUENCE [LARGE SCALE GENOMIC DNA]</scope>
    <source>
        <strain evidence="2">cv. Tatra</strain>
        <tissue evidence="1">Young leaves</tissue>
    </source>
</reference>
<reference evidence="1 2" key="2">
    <citation type="journal article" date="2017" name="Front. Plant Sci.">
        <title>Gene Classification and Mining of Molecular Markers Useful in Red Clover (Trifolium pratense) Breeding.</title>
        <authorList>
            <person name="Istvanek J."/>
            <person name="Dluhosova J."/>
            <person name="Dluhos P."/>
            <person name="Patkova L."/>
            <person name="Nedelnik J."/>
            <person name="Repkova J."/>
        </authorList>
    </citation>
    <scope>NUCLEOTIDE SEQUENCE [LARGE SCALE GENOMIC DNA]</scope>
    <source>
        <strain evidence="2">cv. Tatra</strain>
        <tissue evidence="1">Young leaves</tissue>
    </source>
</reference>
<gene>
    <name evidence="1" type="ORF">L195_g004512</name>
</gene>
<accession>A0A2K3NY82</accession>
<sequence length="36" mass="3801">MSLAVLTTEEAKPRHRNVVVVVAAAENADSEGFSSD</sequence>
<protein>
    <submittedName>
        <fullName evidence="1">Uncharacterized protein</fullName>
    </submittedName>
</protein>
<organism evidence="1 2">
    <name type="scientific">Trifolium pratense</name>
    <name type="common">Red clover</name>
    <dbReference type="NCBI Taxonomy" id="57577"/>
    <lineage>
        <taxon>Eukaryota</taxon>
        <taxon>Viridiplantae</taxon>
        <taxon>Streptophyta</taxon>
        <taxon>Embryophyta</taxon>
        <taxon>Tracheophyta</taxon>
        <taxon>Spermatophyta</taxon>
        <taxon>Magnoliopsida</taxon>
        <taxon>eudicotyledons</taxon>
        <taxon>Gunneridae</taxon>
        <taxon>Pentapetalae</taxon>
        <taxon>rosids</taxon>
        <taxon>fabids</taxon>
        <taxon>Fabales</taxon>
        <taxon>Fabaceae</taxon>
        <taxon>Papilionoideae</taxon>
        <taxon>50 kb inversion clade</taxon>
        <taxon>NPAAA clade</taxon>
        <taxon>Hologalegina</taxon>
        <taxon>IRL clade</taxon>
        <taxon>Trifolieae</taxon>
        <taxon>Trifolium</taxon>
    </lineage>
</organism>